<name>A0A2N9FVZ2_FAGSY</name>
<sequence>MVSELRSSTMESSTTSAAASNQSPLSLLNNMSNLIQVLVNEAGIQSVNPAFLIWQKKDKALLTLLYSTLSSPVLSMVVGLTTSQEVWDKLEERFTCTARANVLNLKLELQSIKKGNETVSSYLQRIKTVRDKLSAVGVHSDHEELLHVILKGLPKESSPCKETNDPFSNSALAMFVSHNKPSNGYNANQGYNNNRGRGRNSFSRGRGGRSPGFNSQSFTPSFTSPQPQQQQNQSSQFASSGKSERPTCQICWKQGHYAIDCYHRMDFAYQGKNPTTKLAAMASASNLQHTQNAETWLTHSGASDHITASSHNLNPQAPYQGPEQVSVGNGQNIPNSKHSCYFDANQLLIQDLPTGRLLYKGLSKNGVYPIQSSTLFNFASNKTDCTAHSVSAHKWQLWHSRLGHPSNKVLSNVFHTLQSNSSVASMHCTHCLAGKMHQLPFSVSNKTSTAPFALIHADLWGPAPITSSTGFRFYLVLVDDFTKFTWTYFLKHKSDTYQVFTQFQAMVNTQFSLPIQVLRTNCGGEFTSNAFKQFCANKGIIHQLSCPHTPQQNGVA</sequence>
<dbReference type="InterPro" id="IPR001584">
    <property type="entry name" value="Integrase_cat-core"/>
</dbReference>
<dbReference type="GO" id="GO:0003676">
    <property type="term" value="F:nucleic acid binding"/>
    <property type="evidence" value="ECO:0007669"/>
    <property type="project" value="InterPro"/>
</dbReference>
<dbReference type="InterPro" id="IPR039537">
    <property type="entry name" value="Retrotran_Ty1/copia-like"/>
</dbReference>
<feature type="region of interest" description="Disordered" evidence="1">
    <location>
        <begin position="183"/>
        <end position="242"/>
    </location>
</feature>
<dbReference type="GO" id="GO:0008270">
    <property type="term" value="F:zinc ion binding"/>
    <property type="evidence" value="ECO:0007669"/>
    <property type="project" value="InterPro"/>
</dbReference>
<dbReference type="InterPro" id="IPR012337">
    <property type="entry name" value="RNaseH-like_sf"/>
</dbReference>
<dbReference type="InterPro" id="IPR036875">
    <property type="entry name" value="Znf_CCHC_sf"/>
</dbReference>
<dbReference type="SUPFAM" id="SSF53098">
    <property type="entry name" value="Ribonuclease H-like"/>
    <property type="match status" value="1"/>
</dbReference>
<dbReference type="InterPro" id="IPR036397">
    <property type="entry name" value="RNaseH_sf"/>
</dbReference>
<dbReference type="Pfam" id="PF00665">
    <property type="entry name" value="rve"/>
    <property type="match status" value="1"/>
</dbReference>
<proteinExistence type="predicted"/>
<evidence type="ECO:0000313" key="3">
    <source>
        <dbReference type="EMBL" id="SPC91111.1"/>
    </source>
</evidence>
<evidence type="ECO:0000256" key="1">
    <source>
        <dbReference type="SAM" id="MobiDB-lite"/>
    </source>
</evidence>
<feature type="compositionally biased region" description="Low complexity" evidence="1">
    <location>
        <begin position="183"/>
        <end position="204"/>
    </location>
</feature>
<dbReference type="Gene3D" id="3.30.420.10">
    <property type="entry name" value="Ribonuclease H-like superfamily/Ribonuclease H"/>
    <property type="match status" value="1"/>
</dbReference>
<dbReference type="Pfam" id="PF14223">
    <property type="entry name" value="Retrotran_gag_2"/>
    <property type="match status" value="1"/>
</dbReference>
<dbReference type="SUPFAM" id="SSF57756">
    <property type="entry name" value="Retrovirus zinc finger-like domains"/>
    <property type="match status" value="1"/>
</dbReference>
<dbReference type="AlphaFoldDB" id="A0A2N9FVZ2"/>
<dbReference type="InterPro" id="IPR025724">
    <property type="entry name" value="GAG-pre-integrase_dom"/>
</dbReference>
<evidence type="ECO:0000259" key="2">
    <source>
        <dbReference type="PROSITE" id="PS50994"/>
    </source>
</evidence>
<protein>
    <recommendedName>
        <fullName evidence="2">Integrase catalytic domain-containing protein</fullName>
    </recommendedName>
</protein>
<feature type="domain" description="Integrase catalytic" evidence="2">
    <location>
        <begin position="447"/>
        <end position="556"/>
    </location>
</feature>
<accession>A0A2N9FVZ2</accession>
<dbReference type="PROSITE" id="PS50994">
    <property type="entry name" value="INTEGRASE"/>
    <property type="match status" value="1"/>
</dbReference>
<dbReference type="Pfam" id="PF13976">
    <property type="entry name" value="gag_pre-integrs"/>
    <property type="match status" value="1"/>
</dbReference>
<dbReference type="PANTHER" id="PTHR42648">
    <property type="entry name" value="TRANSPOSASE, PUTATIVE-RELATED"/>
    <property type="match status" value="1"/>
</dbReference>
<feature type="compositionally biased region" description="Low complexity" evidence="1">
    <location>
        <begin position="211"/>
        <end position="240"/>
    </location>
</feature>
<dbReference type="PANTHER" id="PTHR42648:SF28">
    <property type="entry name" value="TRANSPOSON-ENCODED PROTEIN WITH RIBONUCLEASE H-LIKE AND RETROVIRUS ZINC FINGER-LIKE DOMAINS"/>
    <property type="match status" value="1"/>
</dbReference>
<dbReference type="GO" id="GO:0015074">
    <property type="term" value="P:DNA integration"/>
    <property type="evidence" value="ECO:0007669"/>
    <property type="project" value="InterPro"/>
</dbReference>
<dbReference type="EMBL" id="OIVN01001203">
    <property type="protein sequence ID" value="SPC91111.1"/>
    <property type="molecule type" value="Genomic_DNA"/>
</dbReference>
<organism evidence="3">
    <name type="scientific">Fagus sylvatica</name>
    <name type="common">Beechnut</name>
    <dbReference type="NCBI Taxonomy" id="28930"/>
    <lineage>
        <taxon>Eukaryota</taxon>
        <taxon>Viridiplantae</taxon>
        <taxon>Streptophyta</taxon>
        <taxon>Embryophyta</taxon>
        <taxon>Tracheophyta</taxon>
        <taxon>Spermatophyta</taxon>
        <taxon>Magnoliopsida</taxon>
        <taxon>eudicotyledons</taxon>
        <taxon>Gunneridae</taxon>
        <taxon>Pentapetalae</taxon>
        <taxon>rosids</taxon>
        <taxon>fabids</taxon>
        <taxon>Fagales</taxon>
        <taxon>Fagaceae</taxon>
        <taxon>Fagus</taxon>
    </lineage>
</organism>
<gene>
    <name evidence="3" type="ORF">FSB_LOCUS18993</name>
</gene>
<reference evidence="3" key="1">
    <citation type="submission" date="2018-02" db="EMBL/GenBank/DDBJ databases">
        <authorList>
            <person name="Cohen D.B."/>
            <person name="Kent A.D."/>
        </authorList>
    </citation>
    <scope>NUCLEOTIDE SEQUENCE</scope>
</reference>